<comment type="caution">
    <text evidence="1">The sequence shown here is derived from an EMBL/GenBank/DDBJ whole genome shotgun (WGS) entry which is preliminary data.</text>
</comment>
<accession>A0ABU1DA49</accession>
<organism evidence="1 2">
    <name type="scientific">Yanghanlia caeni</name>
    <dbReference type="NCBI Taxonomy" id="3064283"/>
    <lineage>
        <taxon>Bacteria</taxon>
        <taxon>Pseudomonadati</taxon>
        <taxon>Pseudomonadota</taxon>
        <taxon>Betaproteobacteria</taxon>
        <taxon>Burkholderiales</taxon>
        <taxon>Alcaligenaceae</taxon>
        <taxon>Yanghanlia</taxon>
    </lineage>
</organism>
<keyword evidence="2" id="KW-1185">Reference proteome</keyword>
<proteinExistence type="predicted"/>
<dbReference type="EMBL" id="JAUZQE010000121">
    <property type="protein sequence ID" value="MDR4127325.1"/>
    <property type="molecule type" value="Genomic_DNA"/>
</dbReference>
<gene>
    <name evidence="1" type="ORF">Q8947_15305</name>
</gene>
<evidence type="ECO:0000313" key="1">
    <source>
        <dbReference type="EMBL" id="MDR4127325.1"/>
    </source>
</evidence>
<feature type="non-terminal residue" evidence="1">
    <location>
        <position position="1"/>
    </location>
</feature>
<sequence length="148" mass="17048">NELRKEPVMIDIKMLCEAHWIITAEEICRCCCICGADYACESSVVDLSDGYIEECVHTQKLILSALIQGNFSIYGHDELFPLEYLPRFMALRGWHVAQKDLGPQPRVRPMVLEFIKQGEISDQINSELSDAEYWMENVRAPFTEQMDD</sequence>
<name>A0ABU1DA49_9BURK</name>
<dbReference type="Proteomes" id="UP001232156">
    <property type="component" value="Unassembled WGS sequence"/>
</dbReference>
<protein>
    <submittedName>
        <fullName evidence="1">Uncharacterized protein</fullName>
    </submittedName>
</protein>
<reference evidence="1 2" key="1">
    <citation type="submission" date="2023-08" db="EMBL/GenBank/DDBJ databases">
        <title>Alcaligenaceae gen. nov., a novel taxon isolated from the sludge of Yixing Pesticide Factory.</title>
        <authorList>
            <person name="Ruan L."/>
        </authorList>
    </citation>
    <scope>NUCLEOTIDE SEQUENCE [LARGE SCALE GENOMIC DNA]</scope>
    <source>
        <strain evidence="1 2">LG-2</strain>
    </source>
</reference>
<dbReference type="RefSeq" id="WP_347287834.1">
    <property type="nucleotide sequence ID" value="NZ_JAUZQE010000121.1"/>
</dbReference>
<evidence type="ECO:0000313" key="2">
    <source>
        <dbReference type="Proteomes" id="UP001232156"/>
    </source>
</evidence>